<feature type="region of interest" description="Disordered" evidence="9">
    <location>
        <begin position="186"/>
        <end position="211"/>
    </location>
</feature>
<evidence type="ECO:0000313" key="11">
    <source>
        <dbReference type="Proteomes" id="UP001239994"/>
    </source>
</evidence>
<feature type="region of interest" description="Disordered" evidence="9">
    <location>
        <begin position="333"/>
        <end position="380"/>
    </location>
</feature>
<dbReference type="PANTHER" id="PTHR34252:SF1">
    <property type="entry name" value="CENTRIOLAR SATELLITE-ASSOCIATED TUBULIN POLYGLUTAMYLASE COMPLEX REGULATOR 1"/>
    <property type="match status" value="1"/>
</dbReference>
<organism evidence="10 11">
    <name type="scientific">Electrophorus voltai</name>
    <dbReference type="NCBI Taxonomy" id="2609070"/>
    <lineage>
        <taxon>Eukaryota</taxon>
        <taxon>Metazoa</taxon>
        <taxon>Chordata</taxon>
        <taxon>Craniata</taxon>
        <taxon>Vertebrata</taxon>
        <taxon>Euteleostomi</taxon>
        <taxon>Actinopterygii</taxon>
        <taxon>Neopterygii</taxon>
        <taxon>Teleostei</taxon>
        <taxon>Ostariophysi</taxon>
        <taxon>Gymnotiformes</taxon>
        <taxon>Gymnotoidei</taxon>
        <taxon>Gymnotidae</taxon>
        <taxon>Electrophorus</taxon>
    </lineage>
</organism>
<evidence type="ECO:0000256" key="3">
    <source>
        <dbReference type="ARBA" id="ARBA00022553"/>
    </source>
</evidence>
<evidence type="ECO:0000256" key="8">
    <source>
        <dbReference type="ARBA" id="ARBA00045673"/>
    </source>
</evidence>
<evidence type="ECO:0000256" key="7">
    <source>
        <dbReference type="ARBA" id="ARBA00033769"/>
    </source>
</evidence>
<dbReference type="GO" id="GO:0034451">
    <property type="term" value="C:centriolar satellite"/>
    <property type="evidence" value="ECO:0007669"/>
    <property type="project" value="UniProtKB-SubCell"/>
</dbReference>
<feature type="compositionally biased region" description="Basic residues" evidence="9">
    <location>
        <begin position="352"/>
        <end position="362"/>
    </location>
</feature>
<dbReference type="GO" id="GO:0005874">
    <property type="term" value="C:microtubule"/>
    <property type="evidence" value="ECO:0007669"/>
    <property type="project" value="UniProtKB-KW"/>
</dbReference>
<keyword evidence="2" id="KW-0963">Cytoplasm</keyword>
<evidence type="ECO:0000256" key="2">
    <source>
        <dbReference type="ARBA" id="ARBA00022490"/>
    </source>
</evidence>
<evidence type="ECO:0000256" key="4">
    <source>
        <dbReference type="ARBA" id="ARBA00022701"/>
    </source>
</evidence>
<proteinExistence type="inferred from homology"/>
<comment type="subcellular location">
    <subcellularLocation>
        <location evidence="1">Cytoplasm</location>
        <location evidence="1">Cytoskeleton</location>
        <location evidence="1">Microtubule organizing center</location>
        <location evidence="1">Centrosome</location>
        <location evidence="1">Centriolar satellite</location>
    </subcellularLocation>
</comment>
<protein>
    <recommendedName>
        <fullName evidence="7">Centriolar satellite-associated tubulin polyglutamylase complex regulator 1</fullName>
    </recommendedName>
</protein>
<comment type="similarity">
    <text evidence="6">Belongs to the CSTPP1 family.</text>
</comment>
<dbReference type="InterPro" id="IPR038968">
    <property type="entry name" value="CSTPP1"/>
</dbReference>
<keyword evidence="3" id="KW-0597">Phosphoprotein</keyword>
<dbReference type="Proteomes" id="UP001239994">
    <property type="component" value="Unassembled WGS sequence"/>
</dbReference>
<dbReference type="CDD" id="cd22959">
    <property type="entry name" value="DD_C11orf49"/>
    <property type="match status" value="1"/>
</dbReference>
<accession>A0AAD8ZRT0</accession>
<dbReference type="EMBL" id="JAROKS010000004">
    <property type="protein sequence ID" value="KAK1803977.1"/>
    <property type="molecule type" value="Genomic_DNA"/>
</dbReference>
<dbReference type="AlphaFoldDB" id="A0AAD8ZRT0"/>
<evidence type="ECO:0000313" key="10">
    <source>
        <dbReference type="EMBL" id="KAK1803977.1"/>
    </source>
</evidence>
<evidence type="ECO:0000256" key="6">
    <source>
        <dbReference type="ARBA" id="ARBA00033750"/>
    </source>
</evidence>
<comment type="function">
    <text evidence="8">Regulator of the tubulin polyglutamylase complex (TPGC) that controls cytoskeletal organization, nuclear shape, and cilium disassembly by balancing microtubule and actin assembly. Regulates the assembly and stability of the TPGC and thereby modulates polyglutamylation of the microtubule, which antagonizes MAP4 binding.</text>
</comment>
<reference evidence="10" key="1">
    <citation type="submission" date="2023-03" db="EMBL/GenBank/DDBJ databases">
        <title>Electrophorus voltai genome.</title>
        <authorList>
            <person name="Bian C."/>
        </authorList>
    </citation>
    <scope>NUCLEOTIDE SEQUENCE</scope>
    <source>
        <strain evidence="10">CB-2022</strain>
        <tissue evidence="10">Muscle</tissue>
    </source>
</reference>
<name>A0AAD8ZRT0_9TELE</name>
<sequence>MNTDRFTLTTDEYLAETDVFFYLHDAVTQLLEHRDEYVRFGVVRYFAEYFASVKDRTHVLFREFGYVKATPRNRAAFIRIFWRCFRQIGKSGGEDVERMHACVHLLTVLEYSSLLQLLCPDFPAELVQNAARIVLMEDAMDCPISFSDFIYSFQIQFYYEEFLESVLVIYDDLLEGKNPNTVIVPTSTLAEPSSGTANEETDTQDGVDSFQDGVDLSQDGVDLSQDGVDLSQDGVDFLQESVNTSQEGVDSSIFLARIGGLCERFKHKHPSVSAIGEILEVRMRVSYYSFLMALAKHEGVNHHIGALPNRSDLLIDPEMDQELERLVAQVTISPTSNSSGSAAGHKDAPKKASPRKPLRQRHRMDLESDGSTEETDSSEN</sequence>
<feature type="compositionally biased region" description="Polar residues" evidence="9">
    <location>
        <begin position="186"/>
        <end position="198"/>
    </location>
</feature>
<feature type="compositionally biased region" description="Acidic residues" evidence="9">
    <location>
        <begin position="367"/>
        <end position="380"/>
    </location>
</feature>
<evidence type="ECO:0000256" key="1">
    <source>
        <dbReference type="ARBA" id="ARBA00004607"/>
    </source>
</evidence>
<evidence type="ECO:0000256" key="9">
    <source>
        <dbReference type="SAM" id="MobiDB-lite"/>
    </source>
</evidence>
<dbReference type="PANTHER" id="PTHR34252">
    <property type="entry name" value="UPF0705 PROTEIN C11ORF49"/>
    <property type="match status" value="1"/>
</dbReference>
<comment type="caution">
    <text evidence="10">The sequence shown here is derived from an EMBL/GenBank/DDBJ whole genome shotgun (WGS) entry which is preliminary data.</text>
</comment>
<keyword evidence="11" id="KW-1185">Reference proteome</keyword>
<keyword evidence="4" id="KW-0493">Microtubule</keyword>
<gene>
    <name evidence="10" type="ORF">P4O66_003914</name>
</gene>
<keyword evidence="5" id="KW-0206">Cytoskeleton</keyword>
<evidence type="ECO:0000256" key="5">
    <source>
        <dbReference type="ARBA" id="ARBA00023212"/>
    </source>
</evidence>